<evidence type="ECO:0000256" key="9">
    <source>
        <dbReference type="ARBA" id="ARBA00023034"/>
    </source>
</evidence>
<dbReference type="InterPro" id="IPR038577">
    <property type="entry name" value="GT10-like_C_sf"/>
</dbReference>
<dbReference type="STRING" id="6573.A0A210Q7S0"/>
<dbReference type="InterPro" id="IPR001503">
    <property type="entry name" value="Glyco_trans_10"/>
</dbReference>
<keyword evidence="4 12" id="KW-0328">Glycosyltransferase</keyword>
<evidence type="ECO:0000256" key="5">
    <source>
        <dbReference type="ARBA" id="ARBA00022679"/>
    </source>
</evidence>
<keyword evidence="9 12" id="KW-0333">Golgi apparatus</keyword>
<dbReference type="OrthoDB" id="427096at2759"/>
<dbReference type="GO" id="GO:0000139">
    <property type="term" value="C:Golgi membrane"/>
    <property type="evidence" value="ECO:0007669"/>
    <property type="project" value="UniProtKB-SubCell"/>
</dbReference>
<proteinExistence type="inferred from homology"/>
<evidence type="ECO:0000256" key="1">
    <source>
        <dbReference type="ARBA" id="ARBA00004323"/>
    </source>
</evidence>
<dbReference type="Gene3D" id="3.40.50.11660">
    <property type="entry name" value="Glycosyl transferase family 10, C-terminal domain"/>
    <property type="match status" value="1"/>
</dbReference>
<reference evidence="15 16" key="1">
    <citation type="journal article" date="2017" name="Nat. Ecol. Evol.">
        <title>Scallop genome provides insights into evolution of bilaterian karyotype and development.</title>
        <authorList>
            <person name="Wang S."/>
            <person name="Zhang J."/>
            <person name="Jiao W."/>
            <person name="Li J."/>
            <person name="Xun X."/>
            <person name="Sun Y."/>
            <person name="Guo X."/>
            <person name="Huan P."/>
            <person name="Dong B."/>
            <person name="Zhang L."/>
            <person name="Hu X."/>
            <person name="Sun X."/>
            <person name="Wang J."/>
            <person name="Zhao C."/>
            <person name="Wang Y."/>
            <person name="Wang D."/>
            <person name="Huang X."/>
            <person name="Wang R."/>
            <person name="Lv J."/>
            <person name="Li Y."/>
            <person name="Zhang Z."/>
            <person name="Liu B."/>
            <person name="Lu W."/>
            <person name="Hui Y."/>
            <person name="Liang J."/>
            <person name="Zhou Z."/>
            <person name="Hou R."/>
            <person name="Li X."/>
            <person name="Liu Y."/>
            <person name="Li H."/>
            <person name="Ning X."/>
            <person name="Lin Y."/>
            <person name="Zhao L."/>
            <person name="Xing Q."/>
            <person name="Dou J."/>
            <person name="Li Y."/>
            <person name="Mao J."/>
            <person name="Guo H."/>
            <person name="Dou H."/>
            <person name="Li T."/>
            <person name="Mu C."/>
            <person name="Jiang W."/>
            <person name="Fu Q."/>
            <person name="Fu X."/>
            <person name="Miao Y."/>
            <person name="Liu J."/>
            <person name="Yu Q."/>
            <person name="Li R."/>
            <person name="Liao H."/>
            <person name="Li X."/>
            <person name="Kong Y."/>
            <person name="Jiang Z."/>
            <person name="Chourrout D."/>
            <person name="Li R."/>
            <person name="Bao Z."/>
        </authorList>
    </citation>
    <scope>NUCLEOTIDE SEQUENCE [LARGE SCALE GENOMIC DNA]</scope>
    <source>
        <strain evidence="15 16">PY_sf001</strain>
    </source>
</reference>
<evidence type="ECO:0000256" key="4">
    <source>
        <dbReference type="ARBA" id="ARBA00022676"/>
    </source>
</evidence>
<dbReference type="GO" id="GO:0032580">
    <property type="term" value="C:Golgi cisterna membrane"/>
    <property type="evidence" value="ECO:0007669"/>
    <property type="project" value="UniProtKB-SubCell"/>
</dbReference>
<dbReference type="Proteomes" id="UP000242188">
    <property type="component" value="Unassembled WGS sequence"/>
</dbReference>
<evidence type="ECO:0000313" key="16">
    <source>
        <dbReference type="Proteomes" id="UP000242188"/>
    </source>
</evidence>
<comment type="similarity">
    <text evidence="3 12">Belongs to the glycosyltransferase 10 family.</text>
</comment>
<comment type="pathway">
    <text evidence="2">Protein modification; protein glycosylation.</text>
</comment>
<dbReference type="InterPro" id="IPR031481">
    <property type="entry name" value="Glyco_tran_10_N"/>
</dbReference>
<gene>
    <name evidence="15" type="ORF">KP79_PYT07990</name>
</gene>
<feature type="domain" description="Fucosyltransferase N-terminal" evidence="14">
    <location>
        <begin position="59"/>
        <end position="151"/>
    </location>
</feature>
<organism evidence="15 16">
    <name type="scientific">Mizuhopecten yessoensis</name>
    <name type="common">Japanese scallop</name>
    <name type="synonym">Patinopecten yessoensis</name>
    <dbReference type="NCBI Taxonomy" id="6573"/>
    <lineage>
        <taxon>Eukaryota</taxon>
        <taxon>Metazoa</taxon>
        <taxon>Spiralia</taxon>
        <taxon>Lophotrochozoa</taxon>
        <taxon>Mollusca</taxon>
        <taxon>Bivalvia</taxon>
        <taxon>Autobranchia</taxon>
        <taxon>Pteriomorphia</taxon>
        <taxon>Pectinida</taxon>
        <taxon>Pectinoidea</taxon>
        <taxon>Pectinidae</taxon>
        <taxon>Mizuhopecten</taxon>
    </lineage>
</organism>
<evidence type="ECO:0000256" key="10">
    <source>
        <dbReference type="ARBA" id="ARBA00023136"/>
    </source>
</evidence>
<dbReference type="InterPro" id="IPR055270">
    <property type="entry name" value="Glyco_tran_10_C"/>
</dbReference>
<dbReference type="GO" id="GO:0008417">
    <property type="term" value="F:fucosyltransferase activity"/>
    <property type="evidence" value="ECO:0007669"/>
    <property type="project" value="InterPro"/>
</dbReference>
<keyword evidence="11" id="KW-0325">Glycoprotein</keyword>
<name>A0A210Q7S0_MIZYE</name>
<dbReference type="SUPFAM" id="SSF53756">
    <property type="entry name" value="UDP-Glycosyltransferase/glycogen phosphorylase"/>
    <property type="match status" value="1"/>
</dbReference>
<dbReference type="Pfam" id="PF17039">
    <property type="entry name" value="Glyco_tran_10_N"/>
    <property type="match status" value="1"/>
</dbReference>
<keyword evidence="6 12" id="KW-0812">Transmembrane</keyword>
<dbReference type="UniPathway" id="UPA00378"/>
<keyword evidence="8 12" id="KW-1133">Transmembrane helix</keyword>
<evidence type="ECO:0000256" key="2">
    <source>
        <dbReference type="ARBA" id="ARBA00004922"/>
    </source>
</evidence>
<evidence type="ECO:0000313" key="15">
    <source>
        <dbReference type="EMBL" id="OWF44771.1"/>
    </source>
</evidence>
<dbReference type="PANTHER" id="PTHR48438:SF1">
    <property type="entry name" value="ALPHA-(1,3)-FUCOSYLTRANSFERASE C-RELATED"/>
    <property type="match status" value="1"/>
</dbReference>
<keyword evidence="7" id="KW-0735">Signal-anchor</keyword>
<evidence type="ECO:0000256" key="8">
    <source>
        <dbReference type="ARBA" id="ARBA00022989"/>
    </source>
</evidence>
<accession>A0A210Q7S0</accession>
<feature type="transmembrane region" description="Helical" evidence="12">
    <location>
        <begin position="7"/>
        <end position="29"/>
    </location>
</feature>
<evidence type="ECO:0000256" key="12">
    <source>
        <dbReference type="RuleBase" id="RU003832"/>
    </source>
</evidence>
<protein>
    <recommendedName>
        <fullName evidence="12">Fucosyltransferase</fullName>
        <ecNumber evidence="12">2.4.1.-</ecNumber>
    </recommendedName>
</protein>
<evidence type="ECO:0000256" key="3">
    <source>
        <dbReference type="ARBA" id="ARBA00008919"/>
    </source>
</evidence>
<dbReference type="PANTHER" id="PTHR48438">
    <property type="entry name" value="ALPHA-(1,3)-FUCOSYLTRANSFERASE C-RELATED"/>
    <property type="match status" value="1"/>
</dbReference>
<evidence type="ECO:0000256" key="6">
    <source>
        <dbReference type="ARBA" id="ARBA00022692"/>
    </source>
</evidence>
<evidence type="ECO:0000256" key="7">
    <source>
        <dbReference type="ARBA" id="ARBA00022968"/>
    </source>
</evidence>
<evidence type="ECO:0000259" key="13">
    <source>
        <dbReference type="Pfam" id="PF00852"/>
    </source>
</evidence>
<sequence>MIEQSRYVLRGLIMTTALFMLIISTITMIQNQVMPRYRVNTVPPSFRVKSKPETILVQYYNKPKFINLQSFVGCEYKCEMKAGSVNYASAKAVIFHGPTIQKTPPPPTKPRGQIWIMQGFESPIYYINDLLQWNNLFNWTFTYRRDSDITRTQSVFHVNPKNITLSNIVKKWKAKDRMSAWMVSHCGAHSKRDRYAKRLQNSIDIHVYGECGTYRCDRSHKNYCFKLLQEHYKYYLAFENSLCVDYVTEKGFKTYVHSPSTIPVMRGGLNYSLFFPPGSYLNTKNFKTVDKLGIAINNSNQSKESMFSWKKTYYASSGTMHSSWCLLCKRLHLSNHYQRLYSNIHNWLYDKPRSACKVPTDL</sequence>
<comment type="caution">
    <text evidence="15">The sequence shown here is derived from an EMBL/GenBank/DDBJ whole genome shotgun (WGS) entry which is preliminary data.</text>
</comment>
<feature type="domain" description="Fucosyltransferase C-terminal" evidence="13">
    <location>
        <begin position="172"/>
        <end position="347"/>
    </location>
</feature>
<comment type="subcellular location">
    <subcellularLocation>
        <location evidence="1">Golgi apparatus membrane</location>
        <topology evidence="1">Single-pass type II membrane protein</topology>
    </subcellularLocation>
    <subcellularLocation>
        <location evidence="12">Golgi apparatus</location>
        <location evidence="12">Golgi stack membrane</location>
        <topology evidence="12">Single-pass type II membrane protein</topology>
    </subcellularLocation>
</comment>
<evidence type="ECO:0000259" key="14">
    <source>
        <dbReference type="Pfam" id="PF17039"/>
    </source>
</evidence>
<dbReference type="EMBL" id="NEDP02004686">
    <property type="protein sequence ID" value="OWF44771.1"/>
    <property type="molecule type" value="Genomic_DNA"/>
</dbReference>
<dbReference type="AlphaFoldDB" id="A0A210Q7S0"/>
<keyword evidence="16" id="KW-1185">Reference proteome</keyword>
<keyword evidence="5 12" id="KW-0808">Transferase</keyword>
<keyword evidence="10 12" id="KW-0472">Membrane</keyword>
<dbReference type="EC" id="2.4.1.-" evidence="12"/>
<evidence type="ECO:0000256" key="11">
    <source>
        <dbReference type="ARBA" id="ARBA00023180"/>
    </source>
</evidence>
<dbReference type="Pfam" id="PF00852">
    <property type="entry name" value="Glyco_transf_10"/>
    <property type="match status" value="1"/>
</dbReference>